<dbReference type="PROSITE" id="PS00802">
    <property type="entry name" value="TRANSKETOLASE_2"/>
    <property type="match status" value="1"/>
</dbReference>
<dbReference type="EC" id="2.2.1.7" evidence="11"/>
<keyword evidence="6 11" id="KW-0460">Magnesium</keyword>
<feature type="binding site" evidence="11">
    <location>
        <position position="73"/>
    </location>
    <ligand>
        <name>thiamine diphosphate</name>
        <dbReference type="ChEBI" id="CHEBI:58937"/>
    </ligand>
</feature>
<dbReference type="CDD" id="cd02007">
    <property type="entry name" value="TPP_DXS"/>
    <property type="match status" value="1"/>
</dbReference>
<evidence type="ECO:0000256" key="5">
    <source>
        <dbReference type="ARBA" id="ARBA00022723"/>
    </source>
</evidence>
<comment type="catalytic activity">
    <reaction evidence="11">
        <text>D-glyceraldehyde 3-phosphate + pyruvate + H(+) = 1-deoxy-D-xylulose 5-phosphate + CO2</text>
        <dbReference type="Rhea" id="RHEA:12605"/>
        <dbReference type="ChEBI" id="CHEBI:15361"/>
        <dbReference type="ChEBI" id="CHEBI:15378"/>
        <dbReference type="ChEBI" id="CHEBI:16526"/>
        <dbReference type="ChEBI" id="CHEBI:57792"/>
        <dbReference type="ChEBI" id="CHEBI:59776"/>
        <dbReference type="EC" id="2.2.1.7"/>
    </reaction>
</comment>
<dbReference type="PROSITE" id="PS00801">
    <property type="entry name" value="TRANSKETOLASE_1"/>
    <property type="match status" value="1"/>
</dbReference>
<sequence>MNLLENIDNPADLRKLPRQQLKPLADELRSFLLDSVSKTGGHLSSNLGTVELTVALHYVFNTPADRIVWDVGHQTYSHKILTGRREQFHTLRQLDGISGFPRRVESEYDTFGTAHSSTSISAALGMAQAAKIKGEQRHAIAVIGDGSMTAGMAFEALNNAGVQEDLNLLVILNDNDMSISPPVGALNRYLARLMSGQFYAAAKNVGKSVLPAPMLELAKKLEEHAKGMVVPATMFEEFGFNYIGPIDGHDLDSLIPTLQNIRNLKGPQFLHVVTKKGQGYKLAEAEPILYHGTGKFNPAEGIKPAPPSKITYTEVFGNWLCDMAAADQRLVGITPAMREGSGMVRFNAEYPDRYFDVGIAEQHSVTFGAGLACEGLKPVVAIYSTFLQRAYDQLIHDVALQNLDVTFALDRAGLVGADGATHAGNYDLAFLRCIPNMVVMAASDENECRQMLTTAYHYPGPAAVRYPRGAGVGAKIEPALTSIDLGKGEIRRTGERVAILAFGSMVAPSLAAGETLNATVANMRFVKPLDVELVKQLAASHDYLVTVEEGCIMGGAGAAVAEALAEAGIAKPIQMLGLPDKFIDHGDPAKLLASVGLDAAGIAASIKARFLGGEPRLVVNNG</sequence>
<keyword evidence="7 11" id="KW-0784">Thiamine biosynthesis</keyword>
<evidence type="ECO:0000256" key="1">
    <source>
        <dbReference type="ARBA" id="ARBA00004980"/>
    </source>
</evidence>
<dbReference type="FunFam" id="3.40.50.920:FF:000002">
    <property type="entry name" value="1-deoxy-D-xylulose-5-phosphate synthase"/>
    <property type="match status" value="1"/>
</dbReference>
<dbReference type="InterPro" id="IPR005477">
    <property type="entry name" value="Dxylulose-5-P_synthase"/>
</dbReference>
<feature type="domain" description="Transketolase-like pyrimidine-binding" evidence="12">
    <location>
        <begin position="310"/>
        <end position="474"/>
    </location>
</feature>
<dbReference type="SUPFAM" id="SSF52518">
    <property type="entry name" value="Thiamin diphosphate-binding fold (THDP-binding)"/>
    <property type="match status" value="2"/>
</dbReference>
<keyword evidence="14" id="KW-1185">Reference proteome</keyword>
<accession>A0A2R4C7D3</accession>
<evidence type="ECO:0000256" key="2">
    <source>
        <dbReference type="ARBA" id="ARBA00011081"/>
    </source>
</evidence>
<comment type="subunit">
    <text evidence="3 11">Homodimer.</text>
</comment>
<organism evidence="13 14">
    <name type="scientific">Pseudoduganella armeniaca</name>
    <dbReference type="NCBI Taxonomy" id="2072590"/>
    <lineage>
        <taxon>Bacteria</taxon>
        <taxon>Pseudomonadati</taxon>
        <taxon>Pseudomonadota</taxon>
        <taxon>Betaproteobacteria</taxon>
        <taxon>Burkholderiales</taxon>
        <taxon>Oxalobacteraceae</taxon>
        <taxon>Telluria group</taxon>
        <taxon>Pseudoduganella</taxon>
    </lineage>
</organism>
<gene>
    <name evidence="11" type="primary">dxs</name>
    <name evidence="13" type="ORF">C9I28_06780</name>
</gene>
<keyword evidence="5 11" id="KW-0479">Metal-binding</keyword>
<dbReference type="Gene3D" id="3.40.50.970">
    <property type="match status" value="2"/>
</dbReference>
<dbReference type="NCBIfam" id="TIGR00204">
    <property type="entry name" value="dxs"/>
    <property type="match status" value="1"/>
</dbReference>
<proteinExistence type="inferred from homology"/>
<feature type="binding site" evidence="11">
    <location>
        <begin position="146"/>
        <end position="147"/>
    </location>
    <ligand>
        <name>thiamine diphosphate</name>
        <dbReference type="ChEBI" id="CHEBI:58937"/>
    </ligand>
</feature>
<comment type="cofactor">
    <cofactor evidence="11">
        <name>Mg(2+)</name>
        <dbReference type="ChEBI" id="CHEBI:18420"/>
    </cofactor>
    <text evidence="11">Binds 1 Mg(2+) ion per subunit.</text>
</comment>
<dbReference type="FunFam" id="3.40.50.970:FF:000005">
    <property type="entry name" value="1-deoxy-D-xylulose-5-phosphate synthase"/>
    <property type="match status" value="1"/>
</dbReference>
<dbReference type="UniPathway" id="UPA00064">
    <property type="reaction ID" value="UER00091"/>
</dbReference>
<dbReference type="OrthoDB" id="9803371at2"/>
<evidence type="ECO:0000256" key="9">
    <source>
        <dbReference type="ARBA" id="ARBA00023229"/>
    </source>
</evidence>
<dbReference type="NCBIfam" id="NF003933">
    <property type="entry name" value="PRK05444.2-2"/>
    <property type="match status" value="1"/>
</dbReference>
<dbReference type="RefSeq" id="WP_107140809.1">
    <property type="nucleotide sequence ID" value="NZ_CP028324.1"/>
</dbReference>
<dbReference type="InterPro" id="IPR029061">
    <property type="entry name" value="THDP-binding"/>
</dbReference>
<evidence type="ECO:0000256" key="6">
    <source>
        <dbReference type="ARBA" id="ARBA00022842"/>
    </source>
</evidence>
<feature type="binding site" evidence="11">
    <location>
        <begin position="114"/>
        <end position="116"/>
    </location>
    <ligand>
        <name>thiamine diphosphate</name>
        <dbReference type="ChEBI" id="CHEBI:58937"/>
    </ligand>
</feature>
<keyword evidence="8 11" id="KW-0786">Thiamine pyrophosphate</keyword>
<dbReference type="EMBL" id="CP028324">
    <property type="protein sequence ID" value="AVR95458.1"/>
    <property type="molecule type" value="Genomic_DNA"/>
</dbReference>
<dbReference type="GO" id="GO:0016114">
    <property type="term" value="P:terpenoid biosynthetic process"/>
    <property type="evidence" value="ECO:0007669"/>
    <property type="project" value="UniProtKB-UniRule"/>
</dbReference>
<feature type="binding site" evidence="11">
    <location>
        <position position="175"/>
    </location>
    <ligand>
        <name>Mg(2+)</name>
        <dbReference type="ChEBI" id="CHEBI:18420"/>
    </ligand>
</feature>
<dbReference type="GO" id="GO:0000287">
    <property type="term" value="F:magnesium ion binding"/>
    <property type="evidence" value="ECO:0007669"/>
    <property type="project" value="UniProtKB-UniRule"/>
</dbReference>
<comment type="pathway">
    <text evidence="1 11">Metabolic intermediate biosynthesis; 1-deoxy-D-xylulose 5-phosphate biosynthesis; 1-deoxy-D-xylulose 5-phosphate from D-glyceraldehyde 3-phosphate and pyruvate: step 1/1.</text>
</comment>
<dbReference type="InterPro" id="IPR020826">
    <property type="entry name" value="Transketolase_BS"/>
</dbReference>
<evidence type="ECO:0000256" key="7">
    <source>
        <dbReference type="ARBA" id="ARBA00022977"/>
    </source>
</evidence>
<feature type="binding site" evidence="11">
    <location>
        <position position="145"/>
    </location>
    <ligand>
        <name>Mg(2+)</name>
        <dbReference type="ChEBI" id="CHEBI:18420"/>
    </ligand>
</feature>
<dbReference type="Pfam" id="PF13292">
    <property type="entry name" value="DXP_synthase_N"/>
    <property type="match status" value="1"/>
</dbReference>
<dbReference type="Proteomes" id="UP000240505">
    <property type="component" value="Chromosome"/>
</dbReference>
<protein>
    <recommendedName>
        <fullName evidence="11">1-deoxy-D-xylulose-5-phosphate synthase</fullName>
        <ecNumber evidence="11">2.2.1.7</ecNumber>
    </recommendedName>
    <alternativeName>
        <fullName evidence="11">1-deoxyxylulose-5-phosphate synthase</fullName>
        <shortName evidence="11">DXP synthase</shortName>
        <shortName evidence="11">DXPS</shortName>
    </alternativeName>
</protein>
<feature type="binding site" evidence="11">
    <location>
        <position position="361"/>
    </location>
    <ligand>
        <name>thiamine diphosphate</name>
        <dbReference type="ChEBI" id="CHEBI:58937"/>
    </ligand>
</feature>
<dbReference type="InterPro" id="IPR049557">
    <property type="entry name" value="Transketolase_CS"/>
</dbReference>
<dbReference type="GO" id="GO:0030976">
    <property type="term" value="F:thiamine pyrophosphate binding"/>
    <property type="evidence" value="ECO:0007669"/>
    <property type="project" value="UniProtKB-UniRule"/>
</dbReference>
<name>A0A2R4C7D3_9BURK</name>
<evidence type="ECO:0000313" key="14">
    <source>
        <dbReference type="Proteomes" id="UP000240505"/>
    </source>
</evidence>
<dbReference type="GO" id="GO:0005829">
    <property type="term" value="C:cytosol"/>
    <property type="evidence" value="ECO:0007669"/>
    <property type="project" value="TreeGrafter"/>
</dbReference>
<evidence type="ECO:0000259" key="12">
    <source>
        <dbReference type="SMART" id="SM00861"/>
    </source>
</evidence>
<dbReference type="HAMAP" id="MF_00315">
    <property type="entry name" value="DXP_synth"/>
    <property type="match status" value="1"/>
</dbReference>
<dbReference type="Gene3D" id="3.40.50.920">
    <property type="match status" value="1"/>
</dbReference>
<dbReference type="Pfam" id="PF02779">
    <property type="entry name" value="Transket_pyr"/>
    <property type="match status" value="1"/>
</dbReference>
<dbReference type="Pfam" id="PF02780">
    <property type="entry name" value="Transketolase_C"/>
    <property type="match status" value="1"/>
</dbReference>
<evidence type="ECO:0000313" key="13">
    <source>
        <dbReference type="EMBL" id="AVR95458.1"/>
    </source>
</evidence>
<evidence type="ECO:0000256" key="10">
    <source>
        <dbReference type="ARBA" id="ARBA00055605"/>
    </source>
</evidence>
<evidence type="ECO:0000256" key="3">
    <source>
        <dbReference type="ARBA" id="ARBA00011738"/>
    </source>
</evidence>
<dbReference type="GO" id="GO:0008661">
    <property type="term" value="F:1-deoxy-D-xylulose-5-phosphate synthase activity"/>
    <property type="evidence" value="ECO:0007669"/>
    <property type="project" value="UniProtKB-UniRule"/>
</dbReference>
<evidence type="ECO:0000256" key="4">
    <source>
        <dbReference type="ARBA" id="ARBA00022679"/>
    </source>
</evidence>
<comment type="cofactor">
    <cofactor evidence="11">
        <name>thiamine diphosphate</name>
        <dbReference type="ChEBI" id="CHEBI:58937"/>
    </cofactor>
    <text evidence="11">Binds 1 thiamine pyrophosphate per subunit.</text>
</comment>
<dbReference type="SMART" id="SM00861">
    <property type="entry name" value="Transket_pyr"/>
    <property type="match status" value="1"/>
</dbReference>
<dbReference type="GO" id="GO:0009228">
    <property type="term" value="P:thiamine biosynthetic process"/>
    <property type="evidence" value="ECO:0007669"/>
    <property type="project" value="UniProtKB-UniRule"/>
</dbReference>
<dbReference type="SUPFAM" id="SSF52922">
    <property type="entry name" value="TK C-terminal domain-like"/>
    <property type="match status" value="1"/>
</dbReference>
<comment type="similarity">
    <text evidence="2 11">Belongs to the transketolase family. DXPS subfamily.</text>
</comment>
<dbReference type="PANTHER" id="PTHR43322:SF5">
    <property type="entry name" value="1-DEOXY-D-XYLULOSE-5-PHOSPHATE SYNTHASE, CHLOROPLASTIC"/>
    <property type="match status" value="1"/>
</dbReference>
<comment type="function">
    <text evidence="10 11">Catalyzes the acyloin condensation reaction between C atoms 2 and 3 of pyruvate and glyceraldehyde 3-phosphate to yield 1-deoxy-D-xylulose-5-phosphate (DXP).</text>
</comment>
<reference evidence="13 14" key="1">
    <citation type="submission" date="2018-03" db="EMBL/GenBank/DDBJ databases">
        <title>Massilia armeniaca sp. nov., isolated from desert soil.</title>
        <authorList>
            <person name="Huang H."/>
            <person name="Ren M."/>
        </authorList>
    </citation>
    <scope>NUCLEOTIDE SEQUENCE [LARGE SCALE GENOMIC DNA]</scope>
    <source>
        <strain evidence="13 14">ZMN-3</strain>
    </source>
</reference>
<feature type="binding site" evidence="11">
    <location>
        <position position="280"/>
    </location>
    <ligand>
        <name>thiamine diphosphate</name>
        <dbReference type="ChEBI" id="CHEBI:58937"/>
    </ligand>
</feature>
<dbReference type="PANTHER" id="PTHR43322">
    <property type="entry name" value="1-D-DEOXYXYLULOSE 5-PHOSPHATE SYNTHASE-RELATED"/>
    <property type="match status" value="1"/>
</dbReference>
<keyword evidence="9 11" id="KW-0414">Isoprene biosynthesis</keyword>
<evidence type="ECO:0000256" key="8">
    <source>
        <dbReference type="ARBA" id="ARBA00023052"/>
    </source>
</evidence>
<feature type="binding site" evidence="11">
    <location>
        <position position="175"/>
    </location>
    <ligand>
        <name>thiamine diphosphate</name>
        <dbReference type="ChEBI" id="CHEBI:58937"/>
    </ligand>
</feature>
<dbReference type="GO" id="GO:0019288">
    <property type="term" value="P:isopentenyl diphosphate biosynthetic process, methylerythritol 4-phosphate pathway"/>
    <property type="evidence" value="ECO:0007669"/>
    <property type="project" value="TreeGrafter"/>
</dbReference>
<dbReference type="InterPro" id="IPR033248">
    <property type="entry name" value="Transketolase_C"/>
</dbReference>
<keyword evidence="4 11" id="KW-0808">Transferase</keyword>
<dbReference type="KEGG" id="masz:C9I28_06780"/>
<dbReference type="InterPro" id="IPR009014">
    <property type="entry name" value="Transketo_C/PFOR_II"/>
</dbReference>
<dbReference type="CDD" id="cd07033">
    <property type="entry name" value="TPP_PYR_DXS_TK_like"/>
    <property type="match status" value="1"/>
</dbReference>
<dbReference type="InterPro" id="IPR005475">
    <property type="entry name" value="Transketolase-like_Pyr-bd"/>
</dbReference>
<evidence type="ECO:0000256" key="11">
    <source>
        <dbReference type="HAMAP-Rule" id="MF_00315"/>
    </source>
</evidence>
<dbReference type="AlphaFoldDB" id="A0A2R4C7D3"/>